<evidence type="ECO:0000313" key="1">
    <source>
        <dbReference type="EMBL" id="NKZ38152.1"/>
    </source>
</evidence>
<dbReference type="RefSeq" id="WP_168608569.1">
    <property type="nucleotide sequence ID" value="NZ_JAAZQD010000002.1"/>
</dbReference>
<evidence type="ECO:0000313" key="2">
    <source>
        <dbReference type="Proteomes" id="UP000541636"/>
    </source>
</evidence>
<organism evidence="1 2">
    <name type="scientific">Oleiagrimonas citrea</name>
    <dbReference type="NCBI Taxonomy" id="1665687"/>
    <lineage>
        <taxon>Bacteria</taxon>
        <taxon>Pseudomonadati</taxon>
        <taxon>Pseudomonadota</taxon>
        <taxon>Gammaproteobacteria</taxon>
        <taxon>Lysobacterales</taxon>
        <taxon>Rhodanobacteraceae</taxon>
        <taxon>Oleiagrimonas</taxon>
    </lineage>
</organism>
<gene>
    <name evidence="1" type="ORF">HF690_04190</name>
</gene>
<sequence>MTSRHERLRALGVTPYRLRSSRDAAAAPESALVAAEPVAVGTAATNSSNAVVPCVLLLPSACSPRTLDLIGRCMHAFGADFARAPRLAVGESGTLDTPPVARAYLAFGDAQARALGHVLDAEVMRAAEIVLLDAPDALHAGGAKQRLWQALKALRRRLRMY</sequence>
<dbReference type="AlphaFoldDB" id="A0A846ZK28"/>
<proteinExistence type="predicted"/>
<comment type="caution">
    <text evidence="1">The sequence shown here is derived from an EMBL/GenBank/DDBJ whole genome shotgun (WGS) entry which is preliminary data.</text>
</comment>
<keyword evidence="2" id="KW-1185">Reference proteome</keyword>
<reference evidence="1 2" key="1">
    <citation type="journal article" date="2017" name="Int. J. Syst. Evol. Microbiol.">
        <title>Oleiagrimonas citrea sp. nov., a marine bacterium isolated from tidal flat sediment and emended description of the genus Oleiagrimonas Fang et al. 2015 and Oleiagrimonas soli.</title>
        <authorList>
            <person name="Yang S.H."/>
            <person name="Seo H.S."/>
            <person name="Seong C.N."/>
            <person name="Kwon K.K."/>
        </authorList>
    </citation>
    <scope>NUCLEOTIDE SEQUENCE [LARGE SCALE GENOMIC DNA]</scope>
    <source>
        <strain evidence="1 2">MEBiC09124</strain>
    </source>
</reference>
<dbReference type="EMBL" id="JAAZQD010000002">
    <property type="protein sequence ID" value="NKZ38152.1"/>
    <property type="molecule type" value="Genomic_DNA"/>
</dbReference>
<dbReference type="Proteomes" id="UP000541636">
    <property type="component" value="Unassembled WGS sequence"/>
</dbReference>
<protein>
    <submittedName>
        <fullName evidence="1">Uncharacterized protein</fullName>
    </submittedName>
</protein>
<accession>A0A846ZK28</accession>
<name>A0A846ZK28_9GAMM</name>